<evidence type="ECO:0000256" key="4">
    <source>
        <dbReference type="SAM" id="Phobius"/>
    </source>
</evidence>
<dbReference type="InterPro" id="IPR012902">
    <property type="entry name" value="N_methyl_site"/>
</dbReference>
<evidence type="ECO:0000256" key="3">
    <source>
        <dbReference type="RuleBase" id="RU000389"/>
    </source>
</evidence>
<protein>
    <recommendedName>
        <fullName evidence="7">Type IV pili fiber building block protein</fullName>
    </recommendedName>
</protein>
<keyword evidence="4" id="KW-0472">Membrane</keyword>
<keyword evidence="2" id="KW-0488">Methylation</keyword>
<comment type="caution">
    <text evidence="5">The sequence shown here is derived from an EMBL/GenBank/DDBJ whole genome shotgun (WGS) entry which is preliminary data.</text>
</comment>
<evidence type="ECO:0008006" key="7">
    <source>
        <dbReference type="Google" id="ProtNLM"/>
    </source>
</evidence>
<evidence type="ECO:0000256" key="2">
    <source>
        <dbReference type="ARBA" id="ARBA00022481"/>
    </source>
</evidence>
<sequence>MKIKIKIKGFSLIEILIVIVIISILLAVAIPAYSNYQIRSKITSEIEKLGSAKAMASEYASHNYGNLDYTIDDIGVLPSGSSIGDNGALVLDTSGIVADSTVSLAPNINSGTVTWKCNATGLNDSQLPSICSDTIETNSNVSFDSSLSSTNSMFGASCSDSGASACYTSGNDAFVFITDGGQIYSYRDQDIVNTDPNDLNYDTLAVVAYDPDYGFTFQQGDTSLDASSMTDIENSTDLSEQQKQEIYTTIEDMKQTVYCESNSSAFICQ</sequence>
<evidence type="ECO:0000313" key="6">
    <source>
        <dbReference type="Proteomes" id="UP001628164"/>
    </source>
</evidence>
<name>A0ABQ6PD44_9GAMM</name>
<proteinExistence type="inferred from homology"/>
<keyword evidence="4" id="KW-0812">Transmembrane</keyword>
<feature type="transmembrane region" description="Helical" evidence="4">
    <location>
        <begin position="12"/>
        <end position="33"/>
    </location>
</feature>
<evidence type="ECO:0000313" key="5">
    <source>
        <dbReference type="EMBL" id="GMN88561.1"/>
    </source>
</evidence>
<keyword evidence="6" id="KW-1185">Reference proteome</keyword>
<gene>
    <name evidence="5" type="ORF">fsci_00470</name>
</gene>
<dbReference type="Proteomes" id="UP001628164">
    <property type="component" value="Unassembled WGS sequence"/>
</dbReference>
<dbReference type="InterPro" id="IPR001082">
    <property type="entry name" value="Pilin"/>
</dbReference>
<keyword evidence="3" id="KW-0281">Fimbrium</keyword>
<dbReference type="InterPro" id="IPR045584">
    <property type="entry name" value="Pilin-like"/>
</dbReference>
<reference evidence="5 6" key="1">
    <citation type="journal article" date="2024" name="Dis. Aquat. Organ.">
        <title>Francisella sciaenopsi sp. nov. isolated from diseased red drum Sciaenops ocellatus in Florida, USA.</title>
        <authorList>
            <person name="Kawahara M."/>
            <person name="Cody T.T."/>
            <person name="Yanong R.P.E."/>
            <person name="Henderson E."/>
            <person name="Yazdi Z."/>
            <person name="Soto E."/>
        </authorList>
    </citation>
    <scope>NUCLEOTIDE SEQUENCE [LARGE SCALE GENOMIC DNA]</scope>
    <source>
        <strain evidence="5 6">R22-20-7</strain>
    </source>
</reference>
<dbReference type="SUPFAM" id="SSF54523">
    <property type="entry name" value="Pili subunits"/>
    <property type="match status" value="1"/>
</dbReference>
<dbReference type="NCBIfam" id="TIGR02532">
    <property type="entry name" value="IV_pilin_GFxxxE"/>
    <property type="match status" value="1"/>
</dbReference>
<dbReference type="PROSITE" id="PS00409">
    <property type="entry name" value="PROKAR_NTER_METHYL"/>
    <property type="match status" value="1"/>
</dbReference>
<dbReference type="RefSeq" id="WP_407876486.1">
    <property type="nucleotide sequence ID" value="NZ_BTHG01000001.1"/>
</dbReference>
<accession>A0ABQ6PD44</accession>
<comment type="similarity">
    <text evidence="1 3">Belongs to the N-Me-Phe pilin family.</text>
</comment>
<evidence type="ECO:0000256" key="1">
    <source>
        <dbReference type="ARBA" id="ARBA00005233"/>
    </source>
</evidence>
<keyword evidence="4" id="KW-1133">Transmembrane helix</keyword>
<dbReference type="Gene3D" id="3.30.700.10">
    <property type="entry name" value="Glycoprotein, Type 4 Pilin"/>
    <property type="match status" value="1"/>
</dbReference>
<dbReference type="Pfam" id="PF07963">
    <property type="entry name" value="N_methyl"/>
    <property type="match status" value="1"/>
</dbReference>
<organism evidence="5 6">
    <name type="scientific">Francisella sciaenopsi</name>
    <dbReference type="NCBI Taxonomy" id="3055034"/>
    <lineage>
        <taxon>Bacteria</taxon>
        <taxon>Pseudomonadati</taxon>
        <taxon>Pseudomonadota</taxon>
        <taxon>Gammaproteobacteria</taxon>
        <taxon>Thiotrichales</taxon>
        <taxon>Francisellaceae</taxon>
        <taxon>Francisella</taxon>
    </lineage>
</organism>
<dbReference type="Pfam" id="PF00114">
    <property type="entry name" value="Pilin"/>
    <property type="match status" value="1"/>
</dbReference>
<dbReference type="EMBL" id="BTHG01000001">
    <property type="protein sequence ID" value="GMN88561.1"/>
    <property type="molecule type" value="Genomic_DNA"/>
</dbReference>